<reference evidence="2 3" key="1">
    <citation type="submission" date="2023-07" db="EMBL/GenBank/DDBJ databases">
        <title>Sequencing the genomes of 1000 actinobacteria strains.</title>
        <authorList>
            <person name="Klenk H.-P."/>
        </authorList>
    </citation>
    <scope>NUCLEOTIDE SEQUENCE [LARGE SCALE GENOMIC DNA]</scope>
    <source>
        <strain evidence="2 3">DSM 20167</strain>
    </source>
</reference>
<organism evidence="2 3">
    <name type="scientific">Paeniglutamicibacter sulfureus</name>
    <dbReference type="NCBI Taxonomy" id="43666"/>
    <lineage>
        <taxon>Bacteria</taxon>
        <taxon>Bacillati</taxon>
        <taxon>Actinomycetota</taxon>
        <taxon>Actinomycetes</taxon>
        <taxon>Micrococcales</taxon>
        <taxon>Micrococcaceae</taxon>
        <taxon>Paeniglutamicibacter</taxon>
    </lineage>
</organism>
<evidence type="ECO:0000313" key="3">
    <source>
        <dbReference type="Proteomes" id="UP001183817"/>
    </source>
</evidence>
<keyword evidence="1" id="KW-0812">Transmembrane</keyword>
<feature type="transmembrane region" description="Helical" evidence="1">
    <location>
        <begin position="523"/>
        <end position="543"/>
    </location>
</feature>
<comment type="caution">
    <text evidence="2">The sequence shown here is derived from an EMBL/GenBank/DDBJ whole genome shotgun (WGS) entry which is preliminary data.</text>
</comment>
<evidence type="ECO:0000256" key="1">
    <source>
        <dbReference type="SAM" id="Phobius"/>
    </source>
</evidence>
<dbReference type="RefSeq" id="WP_310288443.1">
    <property type="nucleotide sequence ID" value="NZ_BAAAWO010000001.1"/>
</dbReference>
<keyword evidence="1" id="KW-0472">Membrane</keyword>
<name>A0ABU2BEV6_9MICC</name>
<sequence length="688" mass="73921">MPVWSGCNWQLVNGEDTQACLGVSFGMGLLDEQVEAAGTLSAALAALRTELARPVELSPGQVALPEVTALLGSDTATVTVRGTTEAVAASWNRLPAVFRSGSIPENTDPIHVEESFWPADLVQRTGSNAAAFTSFHVYPENLHDRARTVLAQLDPSAGRTRAVFFTNDQSLIGHVYPVKQNDSAPLAGTWADGTPKRSAMHGFHTGPAATDPLSTTAVGNAPGVVLGNNIPVLLSVMVPRSAAGFLAAQLLNRQLAHRRGGIVSGTFKSGVEFIGAGAEFCAVFLSEEMLPERERRLLLEDFATSMTQIPDAWIGDILAYAGTGGSDRLQRERALVGLGADPAPDVADIRAAVARSSSSLHLAVDPVAPGARGRQRANERSAGTNTAAINELRLPIGGYSRRYKSWAPRGFQGAPLPVIPALVIGREAIFIEQWQQLRMPGATAGNAADANNLLAVLEDGLGNLFVLDDKLRMAMIYPDLYFRSKALRRALDQRLAGAPRLRMKSKRTASDVAEWRRRRRRSVGIATGLVAALLGGLVAMAVVQGDRAEPIRDWINISETATLDNGTTITATRFDIQHPTIDQSEYVVNVEVNFCAGGDTRIGDLAPDAQRRVSPKDFAMLNDDYLEARLVDSGNQLREQALQPGECAIGNLVYQGQSLDVPRLAYDNAAGDAVVWYSYGKVPEQYRD</sequence>
<proteinExistence type="predicted"/>
<keyword evidence="3" id="KW-1185">Reference proteome</keyword>
<dbReference type="Proteomes" id="UP001183817">
    <property type="component" value="Unassembled WGS sequence"/>
</dbReference>
<keyword evidence="1" id="KW-1133">Transmembrane helix</keyword>
<accession>A0ABU2BEV6</accession>
<gene>
    <name evidence="2" type="ORF">J2S64_000864</name>
</gene>
<evidence type="ECO:0000313" key="2">
    <source>
        <dbReference type="EMBL" id="MDR7357173.1"/>
    </source>
</evidence>
<dbReference type="EMBL" id="JAVDYI010000001">
    <property type="protein sequence ID" value="MDR7357173.1"/>
    <property type="molecule type" value="Genomic_DNA"/>
</dbReference>
<protein>
    <submittedName>
        <fullName evidence="2">Uncharacterized protein</fullName>
    </submittedName>
</protein>